<dbReference type="KEGG" id="mmaa:FR932_19955"/>
<dbReference type="EMBL" id="CP044399">
    <property type="protein sequence ID" value="QFI39926.1"/>
    <property type="molecule type" value="Genomic_DNA"/>
</dbReference>
<keyword evidence="2" id="KW-1185">Reference proteome</keyword>
<dbReference type="OrthoDB" id="9128705at2"/>
<reference evidence="1 2" key="1">
    <citation type="submission" date="2019-09" db="EMBL/GenBank/DDBJ databases">
        <title>Hybrid Assembly of the complete Genome of the Deep-Sea Bacterium Moritella marina from long Nanopore and Illumina reads.</title>
        <authorList>
            <person name="Magin S."/>
            <person name="Georgoulis A."/>
            <person name="Papadimitriou K."/>
            <person name="Iliakis G."/>
            <person name="Vorgias C.E."/>
        </authorList>
    </citation>
    <scope>NUCLEOTIDE SEQUENCE [LARGE SCALE GENOMIC DNA]</scope>
    <source>
        <strain evidence="1 2">MP-1</strain>
    </source>
</reference>
<gene>
    <name evidence="1" type="ORF">FR932_19955</name>
</gene>
<name>A0A5J6WP49_MORMI</name>
<protein>
    <recommendedName>
        <fullName evidence="3">Response regulator</fullName>
    </recommendedName>
</protein>
<evidence type="ECO:0000313" key="1">
    <source>
        <dbReference type="EMBL" id="QFI39926.1"/>
    </source>
</evidence>
<evidence type="ECO:0000313" key="2">
    <source>
        <dbReference type="Proteomes" id="UP000327424"/>
    </source>
</evidence>
<proteinExistence type="predicted"/>
<evidence type="ECO:0008006" key="3">
    <source>
        <dbReference type="Google" id="ProtNLM"/>
    </source>
</evidence>
<organism evidence="1 2">
    <name type="scientific">Moritella marina ATCC 15381</name>
    <dbReference type="NCBI Taxonomy" id="1202962"/>
    <lineage>
        <taxon>Bacteria</taxon>
        <taxon>Pseudomonadati</taxon>
        <taxon>Pseudomonadota</taxon>
        <taxon>Gammaproteobacteria</taxon>
        <taxon>Alteromonadales</taxon>
        <taxon>Moritellaceae</taxon>
        <taxon>Moritella</taxon>
    </lineage>
</organism>
<dbReference type="Proteomes" id="UP000327424">
    <property type="component" value="Chromosome"/>
</dbReference>
<sequence>MARAIALHPDVYNLLIVVNINNFTVSEIRDALMYESRFFNDKTETRKCIYRVICKLTKLKLLIKHTHSEVKNSRYIKSEKFITANFVIKSSADVPATQQPKVKLLPNEKGENNTNFLYELSKEKKTYEAELAISLSEVEEFKDLMQRFPKQNDLFKPFYLETRERSVQLLGKVNALTKVLNTAELAA</sequence>
<dbReference type="AlphaFoldDB" id="A0A5J6WP49"/>
<accession>A0A5J6WP49</accession>